<organism evidence="1 2">
    <name type="scientific">Avrilella dinanensis</name>
    <dbReference type="NCBI Taxonomy" id="2008672"/>
    <lineage>
        <taxon>Bacteria</taxon>
        <taxon>Pseudomonadati</taxon>
        <taxon>Bacteroidota</taxon>
        <taxon>Flavobacteriia</taxon>
        <taxon>Flavobacteriales</taxon>
        <taxon>Flavobacteriaceae</taxon>
        <taxon>Avrilella</taxon>
    </lineage>
</organism>
<name>A0A2M9R759_9FLAO</name>
<evidence type="ECO:0000313" key="2">
    <source>
        <dbReference type="Proteomes" id="UP000231960"/>
    </source>
</evidence>
<dbReference type="PANTHER" id="PTHR11669">
    <property type="entry name" value="REPLICATION FACTOR C / DNA POLYMERASE III GAMMA-TAU SUBUNIT"/>
    <property type="match status" value="1"/>
</dbReference>
<accession>A0A2M9R759</accession>
<dbReference type="Pfam" id="PF13177">
    <property type="entry name" value="DNA_pol3_delta2"/>
    <property type="match status" value="1"/>
</dbReference>
<evidence type="ECO:0000313" key="1">
    <source>
        <dbReference type="EMBL" id="PJR04701.1"/>
    </source>
</evidence>
<sequence>MNFSDIIGQESVKKHLIKTAQEGRIPHAQLFVGPEGSGTLPMAIAYAQYVVCQNTTEDNEGGNASCNLKFNKLQHPDLHFVFPVNAADKKTSDNFWDDWAKFILEMPYGSLSAWYNQIGLTQKQGLISVHETTSIARKLALKSVEGGYKVMIIWMAERMNTEAANKILKLLEEPPQKTLFILIAEDEKQLLQTITSRCQLIRFAPLSETDIQKALEAKGCDTSEAMMIAKQSNGSLHKALSILAADDAEMPFEKWFVQWVRQAFLVKKKTKVVVDLLNWSEELAGIGRENQKRFLQYCIEMFRQAFMLNYGVNDLVYIQTKEENFDLSKFAPFVNPANIFEIFDALSEAYYHIERNGNPKMIFGDLSLQLTKLIHKK</sequence>
<dbReference type="RefSeq" id="WP_100678259.1">
    <property type="nucleotide sequence ID" value="NZ_NIPO01000001.1"/>
</dbReference>
<dbReference type="EMBL" id="NIPO01000001">
    <property type="protein sequence ID" value="PJR04701.1"/>
    <property type="molecule type" value="Genomic_DNA"/>
</dbReference>
<dbReference type="OrthoDB" id="9811073at2"/>
<protein>
    <submittedName>
        <fullName evidence="1">DNA polymerase III subunit delta</fullName>
    </submittedName>
</protein>
<dbReference type="Gene3D" id="3.40.50.300">
    <property type="entry name" value="P-loop containing nucleotide triphosphate hydrolases"/>
    <property type="match status" value="1"/>
</dbReference>
<dbReference type="GO" id="GO:0006261">
    <property type="term" value="P:DNA-templated DNA replication"/>
    <property type="evidence" value="ECO:0007669"/>
    <property type="project" value="TreeGrafter"/>
</dbReference>
<reference evidence="1 2" key="1">
    <citation type="submission" date="2017-06" db="EMBL/GenBank/DDBJ databases">
        <title>Description of Avrilella dinanensis gen. nov. sp. nov.</title>
        <authorList>
            <person name="Leyer C."/>
            <person name="Sassi M."/>
            <person name="Minet J."/>
            <person name="Kayal S."/>
            <person name="Cattoir V."/>
        </authorList>
    </citation>
    <scope>NUCLEOTIDE SEQUENCE [LARGE SCALE GENOMIC DNA]</scope>
    <source>
        <strain evidence="1 2">UR159</strain>
    </source>
</reference>
<dbReference type="PANTHER" id="PTHR11669:SF8">
    <property type="entry name" value="DNA POLYMERASE III SUBUNIT DELTA"/>
    <property type="match status" value="1"/>
</dbReference>
<dbReference type="InterPro" id="IPR050238">
    <property type="entry name" value="DNA_Rep/Repair_Clamp_Loader"/>
</dbReference>
<proteinExistence type="predicted"/>
<dbReference type="Proteomes" id="UP000231960">
    <property type="component" value="Unassembled WGS sequence"/>
</dbReference>
<dbReference type="InterPro" id="IPR027417">
    <property type="entry name" value="P-loop_NTPase"/>
</dbReference>
<dbReference type="AlphaFoldDB" id="A0A2M9R759"/>
<gene>
    <name evidence="1" type="ORF">CDL10_09220</name>
</gene>
<keyword evidence="2" id="KW-1185">Reference proteome</keyword>
<dbReference type="SUPFAM" id="SSF52540">
    <property type="entry name" value="P-loop containing nucleoside triphosphate hydrolases"/>
    <property type="match status" value="1"/>
</dbReference>
<comment type="caution">
    <text evidence="1">The sequence shown here is derived from an EMBL/GenBank/DDBJ whole genome shotgun (WGS) entry which is preliminary data.</text>
</comment>